<feature type="region of interest" description="Disordered" evidence="1">
    <location>
        <begin position="224"/>
        <end position="250"/>
    </location>
</feature>
<protein>
    <recommendedName>
        <fullName evidence="3">Tudor domain-containing protein</fullName>
    </recommendedName>
</protein>
<accession>A0A7S2UMU6</accession>
<evidence type="ECO:0000256" key="1">
    <source>
        <dbReference type="SAM" id="MobiDB-lite"/>
    </source>
</evidence>
<organism evidence="2">
    <name type="scientific">Attheya septentrionalis</name>
    <dbReference type="NCBI Taxonomy" id="420275"/>
    <lineage>
        <taxon>Eukaryota</taxon>
        <taxon>Sar</taxon>
        <taxon>Stramenopiles</taxon>
        <taxon>Ochrophyta</taxon>
        <taxon>Bacillariophyta</taxon>
        <taxon>Coscinodiscophyceae</taxon>
        <taxon>Chaetocerotophycidae</taxon>
        <taxon>Chaetocerotales</taxon>
        <taxon>Attheyaceae</taxon>
        <taxon>Attheya</taxon>
    </lineage>
</organism>
<dbReference type="SUPFAM" id="SSF54160">
    <property type="entry name" value="Chromo domain-like"/>
    <property type="match status" value="1"/>
</dbReference>
<name>A0A7S2UMU6_9STRA</name>
<dbReference type="AlphaFoldDB" id="A0A7S2UMU6"/>
<dbReference type="InterPro" id="IPR016197">
    <property type="entry name" value="Chromo-like_dom_sf"/>
</dbReference>
<dbReference type="CDD" id="cd04508">
    <property type="entry name" value="Tudor_SF"/>
    <property type="match status" value="1"/>
</dbReference>
<dbReference type="Gene3D" id="2.30.30.140">
    <property type="match status" value="1"/>
</dbReference>
<proteinExistence type="predicted"/>
<reference evidence="2" key="1">
    <citation type="submission" date="2021-01" db="EMBL/GenBank/DDBJ databases">
        <authorList>
            <person name="Corre E."/>
            <person name="Pelletier E."/>
            <person name="Niang G."/>
            <person name="Scheremetjew M."/>
            <person name="Finn R."/>
            <person name="Kale V."/>
            <person name="Holt S."/>
            <person name="Cochrane G."/>
            <person name="Meng A."/>
            <person name="Brown T."/>
            <person name="Cohen L."/>
        </authorList>
    </citation>
    <scope>NUCLEOTIDE SEQUENCE</scope>
    <source>
        <strain evidence="2">CCMP2084</strain>
    </source>
</reference>
<dbReference type="EMBL" id="HBHQ01024603">
    <property type="protein sequence ID" value="CAD9824741.1"/>
    <property type="molecule type" value="Transcribed_RNA"/>
</dbReference>
<evidence type="ECO:0008006" key="3">
    <source>
        <dbReference type="Google" id="ProtNLM"/>
    </source>
</evidence>
<evidence type="ECO:0000313" key="2">
    <source>
        <dbReference type="EMBL" id="CAD9824741.1"/>
    </source>
</evidence>
<sequence length="341" mass="38820">MHSVVESTTDGKSERHLGAFLGYPKGWHVVRRRVTGVLPSTSKTFQSFVDRIYAGDPQKGFDCYYNHSAAYEAGLKWVPGESTGYDTKGGQMLARKAAYSKGDEVEAYYEPEDKWYTAQITKVKPYDDDIRYCILYTEENTTDNNVTEDEIRKPVPKMKKKPGRKRKNEEVDANENELELAAEFGLPEGWIAVAQSNSKFSIQSPCRKQKFRSKKAAFEFLGMKAPSSRKKQPKQEAEVEEGDPPWRTTGHELLGQKVRVQNATETGDVVQIGTVKWWISKTDVDKEGEAGFLSESTGKPASLFHVIFDESDPTQDAKYKDFLLEFQDMEEYEVRECLIEE</sequence>
<gene>
    <name evidence="2" type="ORF">ASEP1449_LOCUS16575</name>
</gene>